<feature type="transmembrane region" description="Helical" evidence="8">
    <location>
        <begin position="197"/>
        <end position="215"/>
    </location>
</feature>
<evidence type="ECO:0000256" key="6">
    <source>
        <dbReference type="ARBA" id="ARBA00023136"/>
    </source>
</evidence>
<keyword evidence="10" id="KW-1185">Reference proteome</keyword>
<feature type="transmembrane region" description="Helical" evidence="8">
    <location>
        <begin position="99"/>
        <end position="120"/>
    </location>
</feature>
<feature type="transmembrane region" description="Helical" evidence="8">
    <location>
        <begin position="163"/>
        <end position="185"/>
    </location>
</feature>
<dbReference type="SUPFAM" id="SSF103473">
    <property type="entry name" value="MFS general substrate transporter"/>
    <property type="match status" value="1"/>
</dbReference>
<protein>
    <recommendedName>
        <fullName evidence="11">MFS transporter</fullName>
    </recommendedName>
</protein>
<comment type="similarity">
    <text evidence="2">Belongs to the major facilitator superfamily. Folate-biopterin transporter (TC 2.A.71) family.</text>
</comment>
<evidence type="ECO:0000313" key="9">
    <source>
        <dbReference type="EMBL" id="MBK1667098.1"/>
    </source>
</evidence>
<gene>
    <name evidence="9" type="ORF">CKO28_03435</name>
</gene>
<keyword evidence="3" id="KW-0813">Transport</keyword>
<feature type="transmembrane region" description="Helical" evidence="8">
    <location>
        <begin position="338"/>
        <end position="358"/>
    </location>
</feature>
<feature type="transmembrane region" description="Helical" evidence="8">
    <location>
        <begin position="387"/>
        <end position="410"/>
    </location>
</feature>
<keyword evidence="5 8" id="KW-1133">Transmembrane helix</keyword>
<keyword evidence="6 8" id="KW-0472">Membrane</keyword>
<evidence type="ECO:0000313" key="10">
    <source>
        <dbReference type="Proteomes" id="UP001296873"/>
    </source>
</evidence>
<comment type="subcellular location">
    <subcellularLocation>
        <location evidence="1">Membrane</location>
        <topology evidence="1">Multi-pass membrane protein</topology>
    </subcellularLocation>
</comment>
<evidence type="ECO:0000256" key="5">
    <source>
        <dbReference type="ARBA" id="ARBA00022989"/>
    </source>
</evidence>
<feature type="transmembrane region" description="Helical" evidence="8">
    <location>
        <begin position="481"/>
        <end position="500"/>
    </location>
</feature>
<evidence type="ECO:0000256" key="8">
    <source>
        <dbReference type="SAM" id="Phobius"/>
    </source>
</evidence>
<dbReference type="Gene3D" id="1.20.1250.20">
    <property type="entry name" value="MFS general substrate transporter like domains"/>
    <property type="match status" value="1"/>
</dbReference>
<dbReference type="InterPro" id="IPR036259">
    <property type="entry name" value="MFS_trans_sf"/>
</dbReference>
<dbReference type="InterPro" id="IPR039309">
    <property type="entry name" value="BT1"/>
</dbReference>
<dbReference type="Proteomes" id="UP001296873">
    <property type="component" value="Unassembled WGS sequence"/>
</dbReference>
<accession>A0ABS1DBZ5</accession>
<evidence type="ECO:0000256" key="1">
    <source>
        <dbReference type="ARBA" id="ARBA00004141"/>
    </source>
</evidence>
<dbReference type="Pfam" id="PF03092">
    <property type="entry name" value="BT1"/>
    <property type="match status" value="1"/>
</dbReference>
<reference evidence="9 10" key="1">
    <citation type="journal article" date="2020" name="Microorganisms">
        <title>Osmotic Adaptation and Compatible Solute Biosynthesis of Phototrophic Bacteria as Revealed from Genome Analyses.</title>
        <authorList>
            <person name="Imhoff J.F."/>
            <person name="Rahn T."/>
            <person name="Kunzel S."/>
            <person name="Keller A."/>
            <person name="Neulinger S.C."/>
        </authorList>
    </citation>
    <scope>NUCLEOTIDE SEQUENCE [LARGE SCALE GENOMIC DNA]</scope>
    <source>
        <strain evidence="9 10">DSM 9895</strain>
    </source>
</reference>
<evidence type="ECO:0000256" key="7">
    <source>
        <dbReference type="SAM" id="MobiDB-lite"/>
    </source>
</evidence>
<evidence type="ECO:0000256" key="4">
    <source>
        <dbReference type="ARBA" id="ARBA00022692"/>
    </source>
</evidence>
<evidence type="ECO:0000256" key="3">
    <source>
        <dbReference type="ARBA" id="ARBA00022448"/>
    </source>
</evidence>
<evidence type="ECO:0008006" key="11">
    <source>
        <dbReference type="Google" id="ProtNLM"/>
    </source>
</evidence>
<feature type="transmembrane region" description="Helical" evidence="8">
    <location>
        <begin position="269"/>
        <end position="289"/>
    </location>
</feature>
<organism evidence="9 10">
    <name type="scientific">Rhodovibrio sodomensis</name>
    <dbReference type="NCBI Taxonomy" id="1088"/>
    <lineage>
        <taxon>Bacteria</taxon>
        <taxon>Pseudomonadati</taxon>
        <taxon>Pseudomonadota</taxon>
        <taxon>Alphaproteobacteria</taxon>
        <taxon>Rhodospirillales</taxon>
        <taxon>Rhodovibrionaceae</taxon>
        <taxon>Rhodovibrio</taxon>
    </lineage>
</organism>
<feature type="transmembrane region" description="Helical" evidence="8">
    <location>
        <begin position="422"/>
        <end position="446"/>
    </location>
</feature>
<evidence type="ECO:0000256" key="2">
    <source>
        <dbReference type="ARBA" id="ARBA00007015"/>
    </source>
</evidence>
<feature type="transmembrane region" description="Helical" evidence="8">
    <location>
        <begin position="301"/>
        <end position="326"/>
    </location>
</feature>
<feature type="transmembrane region" description="Helical" evidence="8">
    <location>
        <begin position="126"/>
        <end position="151"/>
    </location>
</feature>
<dbReference type="PANTHER" id="PTHR31585:SF0">
    <property type="entry name" value="FOLATE-BIOPTERIN TRANSPORTER 1, CHLOROPLASTIC"/>
    <property type="match status" value="1"/>
</dbReference>
<comment type="caution">
    <text evidence="9">The sequence shown here is derived from an EMBL/GenBank/DDBJ whole genome shotgun (WGS) entry which is preliminary data.</text>
</comment>
<name>A0ABS1DBZ5_9PROT</name>
<feature type="region of interest" description="Disordered" evidence="7">
    <location>
        <begin position="1"/>
        <end position="23"/>
    </location>
</feature>
<dbReference type="PANTHER" id="PTHR31585">
    <property type="entry name" value="FOLATE-BIOPTERIN TRANSPORTER 1, CHLOROPLASTIC"/>
    <property type="match status" value="1"/>
</dbReference>
<sequence>MKTKGRRDVATPTQGDQTDENEKQDEARFRWVLGVPYFVQGTSHLTEVPILYFIKFSLGMGEAGGQLFDSLRNVGWFIKPVWGLISDRVPLFGYRRKSWFVLMAFLAMAFWAVSALLSALGVRTPAIFLVSFNLAFATYAFVDVVCDALMVERGRRSGKVGTFVNFQWGALAVANAGSVMLGSYFQTLIQDGQLQPWVVFAATGVPPLATAYVGLRNIKEDRQQAEAGPPVTHRLANAGHALVGGVARVGRRLPGFVGAFRRFRQQNRLIWYLVLFLFFWKFNPSVGFIERSYLIDERGFSATSFGLVLSLGGLSFLASVLAYAWITRRFPKVRWEHYLYAMVFLGVLSFPLSFFLYLEPGHPWWEAIYFTVPDALNPLPTWNRYEWFRLLVQTLLGFATIPAFLVPLTIAGETVSLTYAGVSYAFLMSLTNVTNMFEGVVGAGLYDLLTRPWMTWLVSGFQHSLFDIAGTGDTRTAILEIFVYISLVFSLLTIPFILLLKRELTRRGIEIHLAGRTEV</sequence>
<dbReference type="EMBL" id="NRRL01000004">
    <property type="protein sequence ID" value="MBK1667098.1"/>
    <property type="molecule type" value="Genomic_DNA"/>
</dbReference>
<keyword evidence="4 8" id="KW-0812">Transmembrane</keyword>
<proteinExistence type="inferred from homology"/>